<dbReference type="GeneID" id="103505873"/>
<name>A0A1S3CV79_DIACI</name>
<evidence type="ECO:0000256" key="1">
    <source>
        <dbReference type="SAM" id="SignalP"/>
    </source>
</evidence>
<feature type="signal peptide" evidence="1">
    <location>
        <begin position="1"/>
        <end position="20"/>
    </location>
</feature>
<reference evidence="3 4" key="1">
    <citation type="submission" date="2023-09" db="UniProtKB">
        <authorList>
            <consortium name="RefSeq"/>
        </authorList>
    </citation>
    <scope>IDENTIFICATION</scope>
</reference>
<protein>
    <submittedName>
        <fullName evidence="3">Uncharacterized protein LOC103505873 isoform X3</fullName>
    </submittedName>
    <submittedName>
        <fullName evidence="4">Uncharacterized protein LOC103505873 isoform X4</fullName>
    </submittedName>
</protein>
<feature type="chain" id="PRO_5010479066" evidence="1">
    <location>
        <begin position="21"/>
        <end position="134"/>
    </location>
</feature>
<dbReference type="RefSeq" id="XP_008468467.1">
    <property type="nucleotide sequence ID" value="XM_008470245.3"/>
</dbReference>
<dbReference type="RefSeq" id="XP_008468466.1">
    <property type="nucleotide sequence ID" value="XM_008470244.3"/>
</dbReference>
<evidence type="ECO:0000313" key="4">
    <source>
        <dbReference type="RefSeq" id="XP_008468467.1"/>
    </source>
</evidence>
<dbReference type="Proteomes" id="UP000079169">
    <property type="component" value="Unplaced"/>
</dbReference>
<sequence>MKGLILYPCLVLFCISQVSGKPFFWGDRLYYTTKQPLLKKAFSKFNHWFKNLIDAYPSSTWSWREHIYGQTYWKDPVIKKAWYYKGVVEDWKSRNPPKKVIFNQYDIEKYKTTVKPGVQEDIDLDYPISRFRRV</sequence>
<dbReference type="AlphaFoldDB" id="A0A1S3CV79"/>
<keyword evidence="1" id="KW-0732">Signal</keyword>
<evidence type="ECO:0000313" key="2">
    <source>
        <dbReference type="Proteomes" id="UP000079169"/>
    </source>
</evidence>
<keyword evidence="2" id="KW-1185">Reference proteome</keyword>
<organism evidence="3">
    <name type="scientific">Diaphorina citri</name>
    <name type="common">Asian citrus psyllid</name>
    <dbReference type="NCBI Taxonomy" id="121845"/>
    <lineage>
        <taxon>Eukaryota</taxon>
        <taxon>Metazoa</taxon>
        <taxon>Ecdysozoa</taxon>
        <taxon>Arthropoda</taxon>
        <taxon>Hexapoda</taxon>
        <taxon>Insecta</taxon>
        <taxon>Pterygota</taxon>
        <taxon>Neoptera</taxon>
        <taxon>Paraneoptera</taxon>
        <taxon>Hemiptera</taxon>
        <taxon>Sternorrhyncha</taxon>
        <taxon>Psylloidea</taxon>
        <taxon>Psyllidae</taxon>
        <taxon>Diaphorininae</taxon>
        <taxon>Diaphorina</taxon>
    </lineage>
</organism>
<accession>A0A1S3CV79</accession>
<evidence type="ECO:0000313" key="3">
    <source>
        <dbReference type="RefSeq" id="XP_008468466.1"/>
    </source>
</evidence>
<gene>
    <name evidence="3 4" type="primary">LOC103505873</name>
</gene>
<proteinExistence type="predicted"/>